<dbReference type="EC" id="1.-.-.-" evidence="4"/>
<reference evidence="4" key="1">
    <citation type="submission" date="2023-11" db="EMBL/GenBank/DDBJ databases">
        <title>Scrofimicrobium hongkongense sp. nov., isolated from a patient with peritonitis.</title>
        <authorList>
            <person name="Lao H.Y."/>
            <person name="Wong A.Y.P."/>
            <person name="Ng T.L."/>
            <person name="Wong R.Y.L."/>
            <person name="Yau M.C.Y."/>
            <person name="Lam J.Y.W."/>
            <person name="Siu G.K.H."/>
        </authorList>
    </citation>
    <scope>NUCLEOTIDE SEQUENCE</scope>
    <source>
        <strain evidence="4">R131</strain>
    </source>
</reference>
<dbReference type="PIRSF" id="PIRSF000126">
    <property type="entry name" value="11-beta-HSD1"/>
    <property type="match status" value="1"/>
</dbReference>
<dbReference type="PANTHER" id="PTHR44196">
    <property type="entry name" value="DEHYDROGENASE/REDUCTASE SDR FAMILY MEMBER 7B"/>
    <property type="match status" value="1"/>
</dbReference>
<dbReference type="RefSeq" id="WP_350258455.1">
    <property type="nucleotide sequence ID" value="NZ_CP138335.1"/>
</dbReference>
<gene>
    <name evidence="4" type="ORF">SAC06_01470</name>
</gene>
<dbReference type="GO" id="GO:0016491">
    <property type="term" value="F:oxidoreductase activity"/>
    <property type="evidence" value="ECO:0007669"/>
    <property type="project" value="UniProtKB-KW"/>
</dbReference>
<sequence>MGTALVTGATSGLGREFCWQLAAAKHNLVVVARNESRLEELAEELRQVAAIKVQVLRADLAEPEDLARVCQRLEQNEPEIGGPVGLLVNNAGFGLGKRFLNDTLDRELYGLEVMVRAVMVTSHFAGRAMVDRGHGAILNVSSVAADTGMGTYSAHKAWVRAFSEGLAEELHGTGVTCTVVCPGLVQTEFHERMGTDMSEVPDFAWAPADQVVSQALDAVRRGQVIVTPTALYKVVNGAARVAPRGVVRAVTRLLPHV</sequence>
<dbReference type="GO" id="GO:0016020">
    <property type="term" value="C:membrane"/>
    <property type="evidence" value="ECO:0007669"/>
    <property type="project" value="TreeGrafter"/>
</dbReference>
<name>A0AAU7V7K5_9ACTO</name>
<accession>A0AAU7V7K5</accession>
<evidence type="ECO:0000256" key="3">
    <source>
        <dbReference type="RuleBase" id="RU000363"/>
    </source>
</evidence>
<keyword evidence="2 4" id="KW-0560">Oxidoreductase</keyword>
<evidence type="ECO:0000256" key="1">
    <source>
        <dbReference type="ARBA" id="ARBA00006484"/>
    </source>
</evidence>
<organism evidence="4">
    <name type="scientific">Scrofimicrobium appendicitidis</name>
    <dbReference type="NCBI Taxonomy" id="3079930"/>
    <lineage>
        <taxon>Bacteria</taxon>
        <taxon>Bacillati</taxon>
        <taxon>Actinomycetota</taxon>
        <taxon>Actinomycetes</taxon>
        <taxon>Actinomycetales</taxon>
        <taxon>Actinomycetaceae</taxon>
        <taxon>Scrofimicrobium</taxon>
    </lineage>
</organism>
<evidence type="ECO:0000313" key="4">
    <source>
        <dbReference type="EMBL" id="XBW08256.1"/>
    </source>
</evidence>
<protein>
    <submittedName>
        <fullName evidence="4">SDR family oxidoreductase</fullName>
        <ecNumber evidence="4">1.-.-.-</ecNumber>
    </submittedName>
</protein>
<dbReference type="Pfam" id="PF00106">
    <property type="entry name" value="adh_short"/>
    <property type="match status" value="1"/>
</dbReference>
<proteinExistence type="inferred from homology"/>
<dbReference type="SUPFAM" id="SSF51735">
    <property type="entry name" value="NAD(P)-binding Rossmann-fold domains"/>
    <property type="match status" value="1"/>
</dbReference>
<dbReference type="InterPro" id="IPR002347">
    <property type="entry name" value="SDR_fam"/>
</dbReference>
<dbReference type="PRINTS" id="PR00080">
    <property type="entry name" value="SDRFAMILY"/>
</dbReference>
<dbReference type="PANTHER" id="PTHR44196:SF2">
    <property type="entry name" value="SHORT-CHAIN DEHYDROGENASE-RELATED"/>
    <property type="match status" value="1"/>
</dbReference>
<dbReference type="InterPro" id="IPR036291">
    <property type="entry name" value="NAD(P)-bd_dom_sf"/>
</dbReference>
<dbReference type="KEGG" id="sapp:SAC06_01470"/>
<evidence type="ECO:0000256" key="2">
    <source>
        <dbReference type="ARBA" id="ARBA00023002"/>
    </source>
</evidence>
<dbReference type="AlphaFoldDB" id="A0AAU7V7K5"/>
<comment type="similarity">
    <text evidence="1 3">Belongs to the short-chain dehydrogenases/reductases (SDR) family.</text>
</comment>
<dbReference type="EMBL" id="CP138335">
    <property type="protein sequence ID" value="XBW08256.1"/>
    <property type="molecule type" value="Genomic_DNA"/>
</dbReference>
<dbReference type="Gene3D" id="3.40.50.720">
    <property type="entry name" value="NAD(P)-binding Rossmann-like Domain"/>
    <property type="match status" value="1"/>
</dbReference>
<dbReference type="PRINTS" id="PR00081">
    <property type="entry name" value="GDHRDH"/>
</dbReference>
<dbReference type="CDD" id="cd05233">
    <property type="entry name" value="SDR_c"/>
    <property type="match status" value="1"/>
</dbReference>